<evidence type="ECO:0000313" key="2">
    <source>
        <dbReference type="Proteomes" id="UP000018861"/>
    </source>
</evidence>
<dbReference type="EMBL" id="BAIQ01000001">
    <property type="protein sequence ID" value="GAE14020.1"/>
    <property type="molecule type" value="Genomic_DNA"/>
</dbReference>
<proteinExistence type="predicted"/>
<dbReference type="AlphaFoldDB" id="W4P353"/>
<dbReference type="PANTHER" id="PTHR34585">
    <property type="match status" value="1"/>
</dbReference>
<accession>W4P353</accession>
<sequence>MEHEIVNKETPEMKQLISGIQEVSKRIREIAQTHRPLFGGEIYLTGREVCEHLFVSPRTLQDYRDKGIIPYTQIAGRYSIVSPTSTIYCKRTIGDKTFARSIFLQFSSPF</sequence>
<gene>
    <name evidence="1" type="ORF">JCM6292_92</name>
</gene>
<reference evidence="1 2" key="1">
    <citation type="journal article" date="2014" name="Genome Announc.">
        <title>Draft Genome Sequences of Three Strains of Bacteroides pyogenes Isolated from a Cat and Swine.</title>
        <authorList>
            <person name="Sakamoto M."/>
            <person name="Oshima K."/>
            <person name="Suda W."/>
            <person name="Kitamura K."/>
            <person name="Iida T."/>
            <person name="Hattori M."/>
            <person name="Ohkuma M."/>
        </authorList>
    </citation>
    <scope>NUCLEOTIDE SEQUENCE [LARGE SCALE GENOMIC DNA]</scope>
    <source>
        <strain evidence="1 2">JCM 6292</strain>
    </source>
</reference>
<evidence type="ECO:0000313" key="1">
    <source>
        <dbReference type="EMBL" id="GAE14020.1"/>
    </source>
</evidence>
<evidence type="ECO:0008006" key="3">
    <source>
        <dbReference type="Google" id="ProtNLM"/>
    </source>
</evidence>
<dbReference type="Proteomes" id="UP000018861">
    <property type="component" value="Unassembled WGS sequence"/>
</dbReference>
<comment type="caution">
    <text evidence="1">The sequence shown here is derived from an EMBL/GenBank/DDBJ whole genome shotgun (WGS) entry which is preliminary data.</text>
</comment>
<organism evidence="1 2">
    <name type="scientific">Bacteroides pyogenes JCM 6292</name>
    <dbReference type="NCBI Taxonomy" id="1235809"/>
    <lineage>
        <taxon>Bacteria</taxon>
        <taxon>Pseudomonadati</taxon>
        <taxon>Bacteroidota</taxon>
        <taxon>Bacteroidia</taxon>
        <taxon>Bacteroidales</taxon>
        <taxon>Bacteroidaceae</taxon>
        <taxon>Bacteroides</taxon>
    </lineage>
</organism>
<dbReference type="SUPFAM" id="SSF46955">
    <property type="entry name" value="Putative DNA-binding domain"/>
    <property type="match status" value="1"/>
</dbReference>
<protein>
    <recommendedName>
        <fullName evidence="3">Helix-turn-helix domain-containing protein</fullName>
    </recommendedName>
</protein>
<dbReference type="InterPro" id="IPR009061">
    <property type="entry name" value="DNA-bd_dom_put_sf"/>
</dbReference>
<dbReference type="PANTHER" id="PTHR34585:SF22">
    <property type="entry name" value="HELIX-TURN-HELIX DOMAIN-CONTAINING PROTEIN"/>
    <property type="match status" value="1"/>
</dbReference>
<name>W4P353_9BACE</name>